<gene>
    <name evidence="3" type="primary">100578151</name>
    <name evidence="5" type="synonym">LOC100578151</name>
</gene>
<dbReference type="AlphaFoldDB" id="A0A7M7GTD4"/>
<dbReference type="GeneID" id="100578151"/>
<dbReference type="PANTHER" id="PTHR45689:SF14">
    <property type="entry name" value="CYCLIC NUCLEOTIDE-GATED CATION CHANNEL SUBUNIT A-LIKE PROTEIN"/>
    <property type="match status" value="1"/>
</dbReference>
<dbReference type="Proteomes" id="UP000005203">
    <property type="component" value="Linkage group LG5"/>
</dbReference>
<dbReference type="OMA" id="HITLPWR"/>
<dbReference type="PROSITE" id="PS00888">
    <property type="entry name" value="CNMP_BINDING_1"/>
    <property type="match status" value="1"/>
</dbReference>
<accession>A0A7M7GTD4</accession>
<dbReference type="InterPro" id="IPR000595">
    <property type="entry name" value="cNMP-bd_dom"/>
</dbReference>
<dbReference type="InterPro" id="IPR018490">
    <property type="entry name" value="cNMP-bd_dom_sf"/>
</dbReference>
<feature type="transmembrane region" description="Helical" evidence="1">
    <location>
        <begin position="295"/>
        <end position="317"/>
    </location>
</feature>
<name>A0A7M7GTD4_APIME</name>
<feature type="transmembrane region" description="Helical" evidence="1">
    <location>
        <begin position="69"/>
        <end position="95"/>
    </location>
</feature>
<dbReference type="SMART" id="SM00100">
    <property type="entry name" value="cNMP"/>
    <property type="match status" value="1"/>
</dbReference>
<feature type="transmembrane region" description="Helical" evidence="1">
    <location>
        <begin position="107"/>
        <end position="126"/>
    </location>
</feature>
<dbReference type="KEGG" id="ame:100578151"/>
<dbReference type="CDD" id="cd00038">
    <property type="entry name" value="CAP_ED"/>
    <property type="match status" value="1"/>
</dbReference>
<protein>
    <submittedName>
        <fullName evidence="5">Potassium/sodium hyperpolarization-activated cyclic nucleotide-gated channel 1-like</fullName>
    </submittedName>
</protein>
<dbReference type="GO" id="GO:0098855">
    <property type="term" value="C:HCN channel complex"/>
    <property type="evidence" value="ECO:0007669"/>
    <property type="project" value="TreeGrafter"/>
</dbReference>
<dbReference type="InterPro" id="IPR051413">
    <property type="entry name" value="K/Na_HCN_channel"/>
</dbReference>
<dbReference type="SUPFAM" id="SSF51206">
    <property type="entry name" value="cAMP-binding domain-like"/>
    <property type="match status" value="1"/>
</dbReference>
<feature type="domain" description="Cyclic nucleotide-binding" evidence="2">
    <location>
        <begin position="398"/>
        <end position="498"/>
    </location>
</feature>
<dbReference type="InterPro" id="IPR014710">
    <property type="entry name" value="RmlC-like_jellyroll"/>
</dbReference>
<evidence type="ECO:0000313" key="5">
    <source>
        <dbReference type="RefSeq" id="XP_006562251.2"/>
    </source>
</evidence>
<evidence type="ECO:0000313" key="4">
    <source>
        <dbReference type="Proteomes" id="UP000005203"/>
    </source>
</evidence>
<dbReference type="Pfam" id="PF00027">
    <property type="entry name" value="cNMP_binding"/>
    <property type="match status" value="1"/>
</dbReference>
<proteinExistence type="predicted"/>
<keyword evidence="1" id="KW-1133">Transmembrane helix</keyword>
<dbReference type="SUPFAM" id="SSF81324">
    <property type="entry name" value="Voltage-gated potassium channels"/>
    <property type="match status" value="1"/>
</dbReference>
<dbReference type="GO" id="GO:0005249">
    <property type="term" value="F:voltage-gated potassium channel activity"/>
    <property type="evidence" value="ECO:0007669"/>
    <property type="project" value="TreeGrafter"/>
</dbReference>
<dbReference type="Gene3D" id="1.10.287.630">
    <property type="entry name" value="Helix hairpin bin"/>
    <property type="match status" value="1"/>
</dbReference>
<evidence type="ECO:0000259" key="2">
    <source>
        <dbReference type="PROSITE" id="PS50042"/>
    </source>
</evidence>
<dbReference type="OrthoDB" id="2021138at2759"/>
<dbReference type="EnsemblMetazoa" id="XM_006562188">
    <property type="protein sequence ID" value="XP_006562251"/>
    <property type="gene ID" value="LOC100578151"/>
</dbReference>
<dbReference type="Gene3D" id="2.60.120.10">
    <property type="entry name" value="Jelly Rolls"/>
    <property type="match status" value="1"/>
</dbReference>
<evidence type="ECO:0000313" key="3">
    <source>
        <dbReference type="EnsemblMetazoa" id="XP_006562251"/>
    </source>
</evidence>
<keyword evidence="4" id="KW-1185">Reference proteome</keyword>
<dbReference type="GO" id="GO:0003254">
    <property type="term" value="P:regulation of membrane depolarization"/>
    <property type="evidence" value="ECO:0007669"/>
    <property type="project" value="TreeGrafter"/>
</dbReference>
<dbReference type="InterPro" id="IPR018488">
    <property type="entry name" value="cNMP-bd_CS"/>
</dbReference>
<evidence type="ECO:0000256" key="1">
    <source>
        <dbReference type="SAM" id="Phobius"/>
    </source>
</evidence>
<keyword evidence="1" id="KW-0472">Membrane</keyword>
<reference evidence="5" key="2">
    <citation type="submission" date="2025-04" db="UniProtKB">
        <authorList>
            <consortium name="RefSeq"/>
        </authorList>
    </citation>
    <scope>IDENTIFICATION</scope>
    <source>
        <strain evidence="5">DH4</strain>
        <tissue evidence="5">Whole body</tissue>
    </source>
</reference>
<accession>A0A8B6Z038</accession>
<dbReference type="Gene3D" id="1.10.287.70">
    <property type="match status" value="1"/>
</dbReference>
<feature type="transmembrane region" description="Helical" evidence="1">
    <location>
        <begin position="211"/>
        <end position="236"/>
    </location>
</feature>
<dbReference type="GO" id="GO:0035725">
    <property type="term" value="P:sodium ion transmembrane transport"/>
    <property type="evidence" value="ECO:0007669"/>
    <property type="project" value="TreeGrafter"/>
</dbReference>
<organism evidence="3">
    <name type="scientific">Apis mellifera</name>
    <name type="common">Honeybee</name>
    <dbReference type="NCBI Taxonomy" id="7460"/>
    <lineage>
        <taxon>Eukaryota</taxon>
        <taxon>Metazoa</taxon>
        <taxon>Ecdysozoa</taxon>
        <taxon>Arthropoda</taxon>
        <taxon>Hexapoda</taxon>
        <taxon>Insecta</taxon>
        <taxon>Pterygota</taxon>
        <taxon>Neoptera</taxon>
        <taxon>Endopterygota</taxon>
        <taxon>Hymenoptera</taxon>
        <taxon>Apocrita</taxon>
        <taxon>Aculeata</taxon>
        <taxon>Apoidea</taxon>
        <taxon>Anthophila</taxon>
        <taxon>Apidae</taxon>
        <taxon>Apis</taxon>
    </lineage>
</organism>
<reference evidence="3" key="1">
    <citation type="submission" date="2021-01" db="UniProtKB">
        <authorList>
            <consortium name="EnsemblMetazoa"/>
        </authorList>
    </citation>
    <scope>IDENTIFICATION</scope>
    <source>
        <strain evidence="3">DH4</strain>
    </source>
</reference>
<dbReference type="RefSeq" id="XP_006562251.2">
    <property type="nucleotide sequence ID" value="XM_006562188.3"/>
</dbReference>
<dbReference type="PANTHER" id="PTHR45689">
    <property type="entry name" value="I[[H]] CHANNEL, ISOFORM E"/>
    <property type="match status" value="1"/>
</dbReference>
<keyword evidence="1" id="KW-0812">Transmembrane</keyword>
<dbReference type="PROSITE" id="PS50042">
    <property type="entry name" value="CNMP_BINDING_3"/>
    <property type="match status" value="1"/>
</dbReference>
<sequence>MLDHVCTLKVDNDKKLSFRDRWSSIIQISRKTPRAKKYFDSMALFTNEKQRHSTFKYWWIIHPFSNCRFFWDLIMTVVYIISFISIPFSVCFIIMSHDDIGLDKFNLLIYGFCWIDIIMNCFTGYYDKYEMGVELRPLKIFIHYLKTFLIFDILSSLPWDHITLPWRKLPGHNSSFIVSLINIFPCLKLIRYGYIDSQIFELFIHFEVKHYAYELFSTLMLAVFIIHWFTCLYYLIPVLTFHFTKTNVKMCLDCWMVKLENNSKVFRFRCALFIVVDQISASGYGHLVPYTDDHIILNCILLLVGRILEFYIAVMIIRIRMGMKESTSKFQEIINQLLAYVNQKQLPKHIKIRLVAYYYHRFRKNYFREKTIMLTISEHLRQEIALESCHRLVENVSMFRNLPKNILRNIVKNLKFELYLPNDVIVKAGAHGDCMFFLSAGTVAVLTPTGKEICHLDDGAHFGEIALLVPDQRRVASVIAIEVCEVYRLNRKDFRKCIAVHSELFATIESIATERIERAVVIEEQHKRYLMRDTSRVEDKSDMPHL</sequence>